<organism evidence="2 3">
    <name type="scientific">Clonorchis sinensis</name>
    <name type="common">Chinese liver fluke</name>
    <dbReference type="NCBI Taxonomy" id="79923"/>
    <lineage>
        <taxon>Eukaryota</taxon>
        <taxon>Metazoa</taxon>
        <taxon>Spiralia</taxon>
        <taxon>Lophotrochozoa</taxon>
        <taxon>Platyhelminthes</taxon>
        <taxon>Trematoda</taxon>
        <taxon>Digenea</taxon>
        <taxon>Opisthorchiida</taxon>
        <taxon>Opisthorchiata</taxon>
        <taxon>Opisthorchiidae</taxon>
        <taxon>Clonorchis</taxon>
    </lineage>
</organism>
<accession>A0A3R7D5A1</accession>
<gene>
    <name evidence="2" type="ORF">CSKR_102262</name>
</gene>
<feature type="region of interest" description="Disordered" evidence="1">
    <location>
        <begin position="101"/>
        <end position="122"/>
    </location>
</feature>
<dbReference type="AlphaFoldDB" id="A0A3R7D5A1"/>
<protein>
    <submittedName>
        <fullName evidence="2">Uncharacterized protein</fullName>
    </submittedName>
</protein>
<evidence type="ECO:0000313" key="2">
    <source>
        <dbReference type="EMBL" id="KAG5446887.1"/>
    </source>
</evidence>
<name>A0A3R7D5A1_CLOSI</name>
<sequence>MSSHQLWITPLSHLSNYSEQHQGYLASERLTGSTFHGLHVQIELKPKTTAEASQPWTTGLVARVTKSVYEDDEVEGLAKRSFCQRRDAAFKIAFTGYWMQREQSSEEGYSKRQLPEMRKTVV</sequence>
<proteinExistence type="predicted"/>
<reference evidence="2 3" key="1">
    <citation type="journal article" date="2018" name="Biotechnol. Adv.">
        <title>Improved genomic resources and new bioinformatic workflow for the carcinogenic parasite Clonorchis sinensis: Biotechnological implications.</title>
        <authorList>
            <person name="Wang D."/>
            <person name="Korhonen P.K."/>
            <person name="Gasser R.B."/>
            <person name="Young N.D."/>
        </authorList>
    </citation>
    <scope>NUCLEOTIDE SEQUENCE [LARGE SCALE GENOMIC DNA]</scope>
    <source>
        <strain evidence="2">Cs-k2</strain>
    </source>
</reference>
<feature type="compositionally biased region" description="Basic and acidic residues" evidence="1">
    <location>
        <begin position="108"/>
        <end position="122"/>
    </location>
</feature>
<dbReference type="Proteomes" id="UP000286415">
    <property type="component" value="Unassembled WGS sequence"/>
</dbReference>
<dbReference type="InParanoid" id="A0A3R7D5A1"/>
<evidence type="ECO:0000256" key="1">
    <source>
        <dbReference type="SAM" id="MobiDB-lite"/>
    </source>
</evidence>
<keyword evidence="3" id="KW-1185">Reference proteome</keyword>
<comment type="caution">
    <text evidence="2">The sequence shown here is derived from an EMBL/GenBank/DDBJ whole genome shotgun (WGS) entry which is preliminary data.</text>
</comment>
<evidence type="ECO:0000313" key="3">
    <source>
        <dbReference type="Proteomes" id="UP000286415"/>
    </source>
</evidence>
<reference evidence="2 3" key="2">
    <citation type="journal article" date="2021" name="Genomics">
        <title>High-quality reference genome for Clonorchis sinensis.</title>
        <authorList>
            <person name="Young N.D."/>
            <person name="Stroehlein A.J."/>
            <person name="Kinkar L."/>
            <person name="Wang T."/>
            <person name="Sohn W.M."/>
            <person name="Chang B.C.H."/>
            <person name="Kaur P."/>
            <person name="Weisz D."/>
            <person name="Dudchenko O."/>
            <person name="Aiden E.L."/>
            <person name="Korhonen P.K."/>
            <person name="Gasser R.B."/>
        </authorList>
    </citation>
    <scope>NUCLEOTIDE SEQUENCE [LARGE SCALE GENOMIC DNA]</scope>
    <source>
        <strain evidence="2">Cs-k2</strain>
    </source>
</reference>
<dbReference type="EMBL" id="NIRI02000042">
    <property type="protein sequence ID" value="KAG5446887.1"/>
    <property type="molecule type" value="Genomic_DNA"/>
</dbReference>
<dbReference type="OrthoDB" id="10573478at2759"/>